<dbReference type="AlphaFoldDB" id="A0A1W1XU67"/>
<feature type="transmembrane region" description="Helical" evidence="1">
    <location>
        <begin position="255"/>
        <end position="276"/>
    </location>
</feature>
<dbReference type="PANTHER" id="PTHR35337">
    <property type="entry name" value="SLR1478 PROTEIN"/>
    <property type="match status" value="1"/>
</dbReference>
<dbReference type="STRING" id="1121001.SAMN02745857_02705"/>
<name>A0A1W1XU67_9NEIS</name>
<keyword evidence="1" id="KW-0812">Transmembrane</keyword>
<feature type="transmembrane region" description="Helical" evidence="1">
    <location>
        <begin position="181"/>
        <end position="201"/>
    </location>
</feature>
<feature type="transmembrane region" description="Helical" evidence="1">
    <location>
        <begin position="97"/>
        <end position="118"/>
    </location>
</feature>
<sequence>MRQHQFESRHAALWQDIEQELASKQPSADLPVKYRALCNTLAVARQRGYSPSLVQRLDLLAINTHRLIYSAVGTQEHAFMRWVLRDFPRLVRAEWRVVALSLLVFYGLTLLVGLAVAWDHELAYSFMSPGQLANFEEMYRGGAHKLARRGSDDDVMMFGFYIMNNVSIGLRSFVGGLAFGVGALFFTAYNGAYFGVVAAWLSRDPATALNFWSFVITHSALEITGLLLASASGFKLGSALLLPGRRGRVAALRESAASILPMLLGAAMMIFLAAFFEGFWSARTDIPATAKFIVGGMLWLAVIAYFCLAGRKRAT</sequence>
<keyword evidence="1" id="KW-0472">Membrane</keyword>
<dbReference type="OrthoDB" id="9792847at2"/>
<keyword evidence="1" id="KW-1133">Transmembrane helix</keyword>
<accession>A0A1W1XU67</accession>
<feature type="transmembrane region" description="Helical" evidence="1">
    <location>
        <begin position="288"/>
        <end position="308"/>
    </location>
</feature>
<protein>
    <submittedName>
        <fullName evidence="2">Uncharacterized membrane protein SpoIIM, required for sporulation</fullName>
    </submittedName>
</protein>
<organism evidence="2 3">
    <name type="scientific">Andreprevotia lacus DSM 23236</name>
    <dbReference type="NCBI Taxonomy" id="1121001"/>
    <lineage>
        <taxon>Bacteria</taxon>
        <taxon>Pseudomonadati</taxon>
        <taxon>Pseudomonadota</taxon>
        <taxon>Betaproteobacteria</taxon>
        <taxon>Neisseriales</taxon>
        <taxon>Chitinibacteraceae</taxon>
        <taxon>Andreprevotia</taxon>
    </lineage>
</organism>
<dbReference type="RefSeq" id="WP_084091333.1">
    <property type="nucleotide sequence ID" value="NZ_FWXD01000015.1"/>
</dbReference>
<reference evidence="2 3" key="1">
    <citation type="submission" date="2017-04" db="EMBL/GenBank/DDBJ databases">
        <authorList>
            <person name="Afonso C.L."/>
            <person name="Miller P.J."/>
            <person name="Scott M.A."/>
            <person name="Spackman E."/>
            <person name="Goraichik I."/>
            <person name="Dimitrov K.M."/>
            <person name="Suarez D.L."/>
            <person name="Swayne D.E."/>
        </authorList>
    </citation>
    <scope>NUCLEOTIDE SEQUENCE [LARGE SCALE GENOMIC DNA]</scope>
    <source>
        <strain evidence="2 3">DSM 23236</strain>
    </source>
</reference>
<dbReference type="EMBL" id="FWXD01000015">
    <property type="protein sequence ID" value="SMC27081.1"/>
    <property type="molecule type" value="Genomic_DNA"/>
</dbReference>
<evidence type="ECO:0000313" key="3">
    <source>
        <dbReference type="Proteomes" id="UP000192761"/>
    </source>
</evidence>
<dbReference type="PANTHER" id="PTHR35337:SF1">
    <property type="entry name" value="SLR1478 PROTEIN"/>
    <property type="match status" value="1"/>
</dbReference>
<evidence type="ECO:0000313" key="2">
    <source>
        <dbReference type="EMBL" id="SMC27081.1"/>
    </source>
</evidence>
<dbReference type="Proteomes" id="UP000192761">
    <property type="component" value="Unassembled WGS sequence"/>
</dbReference>
<feature type="transmembrane region" description="Helical" evidence="1">
    <location>
        <begin position="155"/>
        <end position="174"/>
    </location>
</feature>
<dbReference type="InterPro" id="IPR002798">
    <property type="entry name" value="SpoIIM-like"/>
</dbReference>
<proteinExistence type="predicted"/>
<evidence type="ECO:0000256" key="1">
    <source>
        <dbReference type="SAM" id="Phobius"/>
    </source>
</evidence>
<dbReference type="Pfam" id="PF01944">
    <property type="entry name" value="SpoIIM"/>
    <property type="match status" value="1"/>
</dbReference>
<feature type="transmembrane region" description="Helical" evidence="1">
    <location>
        <begin position="221"/>
        <end position="243"/>
    </location>
</feature>
<gene>
    <name evidence="2" type="ORF">SAMN02745857_02705</name>
</gene>
<keyword evidence="3" id="KW-1185">Reference proteome</keyword>